<name>A0A1F5KGQ2_9BACT</name>
<comment type="caution">
    <text evidence="1">The sequence shown here is derived from an EMBL/GenBank/DDBJ whole genome shotgun (WGS) entry which is preliminary data.</text>
</comment>
<reference evidence="1 2" key="1">
    <citation type="journal article" date="2016" name="Nat. Commun.">
        <title>Thousands of microbial genomes shed light on interconnected biogeochemical processes in an aquifer system.</title>
        <authorList>
            <person name="Anantharaman K."/>
            <person name="Brown C.T."/>
            <person name="Hug L.A."/>
            <person name="Sharon I."/>
            <person name="Castelle C.J."/>
            <person name="Probst A.J."/>
            <person name="Thomas B.C."/>
            <person name="Singh A."/>
            <person name="Wilkins M.J."/>
            <person name="Karaoz U."/>
            <person name="Brodie E.L."/>
            <person name="Williams K.H."/>
            <person name="Hubbard S.S."/>
            <person name="Banfield J.F."/>
        </authorList>
    </citation>
    <scope>NUCLEOTIDE SEQUENCE [LARGE SCALE GENOMIC DNA]</scope>
</reference>
<dbReference type="AlphaFoldDB" id="A0A1F5KGQ2"/>
<sequence>MKLTFLYGTDETKIAGALMQLKKEHPAAEILELDGSCLTIQELKEALGVQGLFGLDRLIIVKEPAAELDLTGLVFEGVNLVFIAEKELSSESTLVISSKPFKPQILNLSTRQTVTAFPFLDFLFTKNPQAYIELEKLLKQFGAQYVLAMIGYGCRRLILSGKQSDFMLQKLAVQKKLFPVAALPFYYQEILETDFKIKQGRVREDIGLVSLIEKFLRANPPEIS</sequence>
<accession>A0A1F5KGQ2</accession>
<evidence type="ECO:0000313" key="1">
    <source>
        <dbReference type="EMBL" id="OGE40014.1"/>
    </source>
</evidence>
<evidence type="ECO:0000313" key="2">
    <source>
        <dbReference type="Proteomes" id="UP000177328"/>
    </source>
</evidence>
<dbReference type="Proteomes" id="UP000177328">
    <property type="component" value="Unassembled WGS sequence"/>
</dbReference>
<gene>
    <name evidence="1" type="ORF">A3D25_04400</name>
</gene>
<dbReference type="EMBL" id="MFDD01000014">
    <property type="protein sequence ID" value="OGE40014.1"/>
    <property type="molecule type" value="Genomic_DNA"/>
</dbReference>
<organism evidence="1 2">
    <name type="scientific">Candidatus Daviesbacteria bacterium RIFCSPHIGHO2_02_FULL_43_12</name>
    <dbReference type="NCBI Taxonomy" id="1797776"/>
    <lineage>
        <taxon>Bacteria</taxon>
        <taxon>Candidatus Daviesiibacteriota</taxon>
    </lineage>
</organism>
<proteinExistence type="predicted"/>
<evidence type="ECO:0008006" key="3">
    <source>
        <dbReference type="Google" id="ProtNLM"/>
    </source>
</evidence>
<protein>
    <recommendedName>
        <fullName evidence="3">DNA polymerase III delta N-terminal domain-containing protein</fullName>
    </recommendedName>
</protein>